<organism evidence="14 17">
    <name type="scientific">Bacteroides thetaiotaomicron</name>
    <dbReference type="NCBI Taxonomy" id="818"/>
    <lineage>
        <taxon>Bacteria</taxon>
        <taxon>Pseudomonadati</taxon>
        <taxon>Bacteroidota</taxon>
        <taxon>Bacteroidia</taxon>
        <taxon>Bacteroidales</taxon>
        <taxon>Bacteroidaceae</taxon>
        <taxon>Bacteroides</taxon>
    </lineage>
</organism>
<dbReference type="GO" id="GO:0006826">
    <property type="term" value="P:iron ion transport"/>
    <property type="evidence" value="ECO:0007669"/>
    <property type="project" value="UniProtKB-KW"/>
</dbReference>
<evidence type="ECO:0000256" key="9">
    <source>
        <dbReference type="ARBA" id="ARBA00023136"/>
    </source>
</evidence>
<accession>A0A2J6A756</accession>
<dbReference type="EMBL" id="WCRW01000025">
    <property type="protein sequence ID" value="KAB4450861.1"/>
    <property type="molecule type" value="Genomic_DNA"/>
</dbReference>
<keyword evidence="6 14" id="KW-0067">ATP-binding</keyword>
<evidence type="ECO:0000259" key="10">
    <source>
        <dbReference type="PROSITE" id="PS50893"/>
    </source>
</evidence>
<dbReference type="OMA" id="HEFTWDF"/>
<gene>
    <name evidence="15" type="ORF">DW011_18525</name>
    <name evidence="14" type="ORF">DW780_14520</name>
    <name evidence="12" type="ORF">GAN75_24315</name>
    <name evidence="13" type="ORF">GAN91_25040</name>
    <name evidence="11" type="ORF">GAO51_14485</name>
</gene>
<evidence type="ECO:0000256" key="6">
    <source>
        <dbReference type="ARBA" id="ARBA00022840"/>
    </source>
</evidence>
<dbReference type="Gene3D" id="3.40.50.300">
    <property type="entry name" value="P-loop containing nucleotide triphosphate hydrolases"/>
    <property type="match status" value="1"/>
</dbReference>
<dbReference type="Proteomes" id="UP000284785">
    <property type="component" value="Unassembled WGS sequence"/>
</dbReference>
<keyword evidence="5" id="KW-0547">Nucleotide-binding</keyword>
<dbReference type="CDD" id="cd03214">
    <property type="entry name" value="ABC_Iron-Siderophores_B12_Hemin"/>
    <property type="match status" value="1"/>
</dbReference>
<evidence type="ECO:0000256" key="3">
    <source>
        <dbReference type="ARBA" id="ARBA00022475"/>
    </source>
</evidence>
<evidence type="ECO:0000256" key="2">
    <source>
        <dbReference type="ARBA" id="ARBA00022448"/>
    </source>
</evidence>
<dbReference type="Proteomes" id="UP000283616">
    <property type="component" value="Unassembled WGS sequence"/>
</dbReference>
<keyword evidence="9" id="KW-0472">Membrane</keyword>
<keyword evidence="2" id="KW-0813">Transport</keyword>
<dbReference type="GO" id="GO:0016887">
    <property type="term" value="F:ATP hydrolysis activity"/>
    <property type="evidence" value="ECO:0007669"/>
    <property type="project" value="InterPro"/>
</dbReference>
<dbReference type="EMBL" id="WCSY01000013">
    <property type="protein sequence ID" value="KAB4311080.1"/>
    <property type="molecule type" value="Genomic_DNA"/>
</dbReference>
<evidence type="ECO:0000313" key="15">
    <source>
        <dbReference type="EMBL" id="RHL55339.1"/>
    </source>
</evidence>
<reference evidence="16 17" key="1">
    <citation type="submission" date="2018-08" db="EMBL/GenBank/DDBJ databases">
        <title>A genome reference for cultivated species of the human gut microbiota.</title>
        <authorList>
            <person name="Zou Y."/>
            <person name="Xue W."/>
            <person name="Luo G."/>
        </authorList>
    </citation>
    <scope>NUCLEOTIDE SEQUENCE [LARGE SCALE GENOMIC DNA]</scope>
    <source>
        <strain evidence="15 16">AF37-12</strain>
        <strain evidence="14 17">AM30-26</strain>
    </source>
</reference>
<evidence type="ECO:0000313" key="11">
    <source>
        <dbReference type="EMBL" id="KAB4311080.1"/>
    </source>
</evidence>
<dbReference type="Pfam" id="PF00005">
    <property type="entry name" value="ABC_tran"/>
    <property type="match status" value="1"/>
</dbReference>
<dbReference type="PANTHER" id="PTHR42771">
    <property type="entry name" value="IRON(3+)-HYDROXAMATE IMPORT ATP-BINDING PROTEIN FHUC"/>
    <property type="match status" value="1"/>
</dbReference>
<dbReference type="PANTHER" id="PTHR42771:SF2">
    <property type="entry name" value="IRON(3+)-HYDROXAMATE IMPORT ATP-BINDING PROTEIN FHUC"/>
    <property type="match status" value="1"/>
</dbReference>
<sequence>MGGFTQQIHHRMIELQHFSIGYKENSLLHEVNATIKKGQLTALIGRNGTGKSTLLRAIAGLNRCYSGKIILDGHDIACMKTEDMAKTLAVVTTERTRIANLRCKDVVAIGRAPYTNWIGRMQETDKEIVMQSLISVGMEAYANRTMDKMSDGECQRVMIARALAQDTPIILLDEPTSFLDMPNRYELVALLRRLVHDEKKCIMFSTHELDIALSMCDSIALLDTPNLSCLTASEMQKSGYIDRLFQNENIRFDSLCGTMILKQ</sequence>
<evidence type="ECO:0000313" key="12">
    <source>
        <dbReference type="EMBL" id="KAB4450861.1"/>
    </source>
</evidence>
<evidence type="ECO:0000313" key="19">
    <source>
        <dbReference type="Proteomes" id="UP000436858"/>
    </source>
</evidence>
<dbReference type="EMBL" id="QSJP01000012">
    <property type="protein sequence ID" value="RHD87167.1"/>
    <property type="molecule type" value="Genomic_DNA"/>
</dbReference>
<dbReference type="InterPro" id="IPR027417">
    <property type="entry name" value="P-loop_NTPase"/>
</dbReference>
<evidence type="ECO:0000313" key="14">
    <source>
        <dbReference type="EMBL" id="RHD87167.1"/>
    </source>
</evidence>
<evidence type="ECO:0000313" key="18">
    <source>
        <dbReference type="Proteomes" id="UP000436825"/>
    </source>
</evidence>
<dbReference type="InterPro" id="IPR003439">
    <property type="entry name" value="ABC_transporter-like_ATP-bd"/>
</dbReference>
<evidence type="ECO:0000256" key="5">
    <source>
        <dbReference type="ARBA" id="ARBA00022741"/>
    </source>
</evidence>
<evidence type="ECO:0000256" key="1">
    <source>
        <dbReference type="ARBA" id="ARBA00004202"/>
    </source>
</evidence>
<feature type="domain" description="ABC transporter" evidence="10">
    <location>
        <begin position="13"/>
        <end position="249"/>
    </location>
</feature>
<dbReference type="AlphaFoldDB" id="A0A2J6A756"/>
<dbReference type="EMBL" id="QROV01000024">
    <property type="protein sequence ID" value="RHL55339.1"/>
    <property type="molecule type" value="Genomic_DNA"/>
</dbReference>
<dbReference type="InterPro" id="IPR003593">
    <property type="entry name" value="AAA+_ATPase"/>
</dbReference>
<comment type="subcellular location">
    <subcellularLocation>
        <location evidence="1">Cell membrane</location>
        <topology evidence="1">Peripheral membrane protein</topology>
    </subcellularLocation>
</comment>
<evidence type="ECO:0000313" key="13">
    <source>
        <dbReference type="EMBL" id="KAB4471971.1"/>
    </source>
</evidence>
<keyword evidence="8" id="KW-0406">Ion transport</keyword>
<dbReference type="Proteomes" id="UP000440614">
    <property type="component" value="Unassembled WGS sequence"/>
</dbReference>
<evidence type="ECO:0000256" key="7">
    <source>
        <dbReference type="ARBA" id="ARBA00023004"/>
    </source>
</evidence>
<reference evidence="18 19" key="2">
    <citation type="journal article" date="2019" name="Nat. Med.">
        <title>A library of human gut bacterial isolates paired with longitudinal multiomics data enables mechanistic microbiome research.</title>
        <authorList>
            <person name="Poyet M."/>
            <person name="Groussin M."/>
            <person name="Gibbons S.M."/>
            <person name="Avila-Pacheco J."/>
            <person name="Jiang X."/>
            <person name="Kearney S.M."/>
            <person name="Perrotta A.R."/>
            <person name="Berdy B."/>
            <person name="Zhao S."/>
            <person name="Lieberman T.D."/>
            <person name="Swanson P.K."/>
            <person name="Smith M."/>
            <person name="Roesemann S."/>
            <person name="Alexander J.E."/>
            <person name="Rich S.A."/>
            <person name="Livny J."/>
            <person name="Vlamakis H."/>
            <person name="Clish C."/>
            <person name="Bullock K."/>
            <person name="Deik A."/>
            <person name="Scott J."/>
            <person name="Pierce K.A."/>
            <person name="Xavier R.J."/>
            <person name="Alm E.J."/>
        </authorList>
    </citation>
    <scope>NUCLEOTIDE SEQUENCE [LARGE SCALE GENOMIC DNA]</scope>
    <source>
        <strain evidence="12 18">BIOML-A160</strain>
        <strain evidence="13 19">BIOML-A162</strain>
        <strain evidence="11 20">BIOML-A188</strain>
    </source>
</reference>
<protein>
    <submittedName>
        <fullName evidence="14">ABC transporter ATP-binding protein</fullName>
    </submittedName>
</protein>
<dbReference type="PROSITE" id="PS50893">
    <property type="entry name" value="ABC_TRANSPORTER_2"/>
    <property type="match status" value="1"/>
</dbReference>
<dbReference type="Proteomes" id="UP000436858">
    <property type="component" value="Unassembled WGS sequence"/>
</dbReference>
<comment type="caution">
    <text evidence="14">The sequence shown here is derived from an EMBL/GenBank/DDBJ whole genome shotgun (WGS) entry which is preliminary data.</text>
</comment>
<keyword evidence="4" id="KW-0410">Iron transport</keyword>
<dbReference type="InterPro" id="IPR051535">
    <property type="entry name" value="Siderophore_ABC-ATPase"/>
</dbReference>
<evidence type="ECO:0000313" key="17">
    <source>
        <dbReference type="Proteomes" id="UP000284785"/>
    </source>
</evidence>
<dbReference type="SUPFAM" id="SSF52540">
    <property type="entry name" value="P-loop containing nucleoside triphosphate hydrolases"/>
    <property type="match status" value="1"/>
</dbReference>
<evidence type="ECO:0000256" key="4">
    <source>
        <dbReference type="ARBA" id="ARBA00022496"/>
    </source>
</evidence>
<name>A0A2J6A756_BACT4</name>
<dbReference type="EMBL" id="WCRY01000041">
    <property type="protein sequence ID" value="KAB4471971.1"/>
    <property type="molecule type" value="Genomic_DNA"/>
</dbReference>
<proteinExistence type="predicted"/>
<dbReference type="GO" id="GO:0005524">
    <property type="term" value="F:ATP binding"/>
    <property type="evidence" value="ECO:0007669"/>
    <property type="project" value="UniProtKB-KW"/>
</dbReference>
<keyword evidence="7" id="KW-0408">Iron</keyword>
<dbReference type="FunFam" id="3.40.50.300:FF:000134">
    <property type="entry name" value="Iron-enterobactin ABC transporter ATP-binding protein"/>
    <property type="match status" value="1"/>
</dbReference>
<keyword evidence="3" id="KW-1003">Cell membrane</keyword>
<evidence type="ECO:0000313" key="20">
    <source>
        <dbReference type="Proteomes" id="UP000440614"/>
    </source>
</evidence>
<evidence type="ECO:0000313" key="16">
    <source>
        <dbReference type="Proteomes" id="UP000283616"/>
    </source>
</evidence>
<dbReference type="Proteomes" id="UP000436825">
    <property type="component" value="Unassembled WGS sequence"/>
</dbReference>
<dbReference type="SMART" id="SM00382">
    <property type="entry name" value="AAA"/>
    <property type="match status" value="1"/>
</dbReference>
<dbReference type="GO" id="GO:0005886">
    <property type="term" value="C:plasma membrane"/>
    <property type="evidence" value="ECO:0007669"/>
    <property type="project" value="UniProtKB-SubCell"/>
</dbReference>
<evidence type="ECO:0000256" key="8">
    <source>
        <dbReference type="ARBA" id="ARBA00023065"/>
    </source>
</evidence>